<dbReference type="EMBL" id="CP016174">
    <property type="protein sequence ID" value="ANN20342.1"/>
    <property type="molecule type" value="Genomic_DNA"/>
</dbReference>
<dbReference type="AlphaFoldDB" id="A0A193C780"/>
<dbReference type="eggNOG" id="COG4315">
    <property type="taxonomic scope" value="Bacteria"/>
</dbReference>
<dbReference type="STRING" id="31958.SD37_35325"/>
<protein>
    <recommendedName>
        <fullName evidence="5">Lipoprotein</fullName>
    </recommendedName>
</protein>
<evidence type="ECO:0008006" key="5">
    <source>
        <dbReference type="Google" id="ProtNLM"/>
    </source>
</evidence>
<organism evidence="3 4">
    <name type="scientific">Amycolatopsis orientalis</name>
    <name type="common">Nocardia orientalis</name>
    <dbReference type="NCBI Taxonomy" id="31958"/>
    <lineage>
        <taxon>Bacteria</taxon>
        <taxon>Bacillati</taxon>
        <taxon>Actinomycetota</taxon>
        <taxon>Actinomycetes</taxon>
        <taxon>Pseudonocardiales</taxon>
        <taxon>Pseudonocardiaceae</taxon>
        <taxon>Amycolatopsis</taxon>
    </lineage>
</organism>
<feature type="chain" id="PRO_5038660843" description="Lipoprotein" evidence="2">
    <location>
        <begin position="19"/>
        <end position="188"/>
    </location>
</feature>
<proteinExistence type="predicted"/>
<dbReference type="InterPro" id="IPR005297">
    <property type="entry name" value="Lipoprotein_repeat"/>
</dbReference>
<reference evidence="3 4" key="1">
    <citation type="journal article" date="2015" name="Genome Announc.">
        <title>Draft Genome Sequence of Norvancomycin-Producing Strain Amycolatopsis orientalis CPCC200066.</title>
        <authorList>
            <person name="Lei X."/>
            <person name="Yuan F."/>
            <person name="Shi Y."/>
            <person name="Li X."/>
            <person name="Wang L."/>
            <person name="Hong B."/>
        </authorList>
    </citation>
    <scope>NUCLEOTIDE SEQUENCE [LARGE SCALE GENOMIC DNA]</scope>
    <source>
        <strain evidence="3 4">B-37</strain>
    </source>
</reference>
<feature type="signal peptide" evidence="2">
    <location>
        <begin position="1"/>
        <end position="18"/>
    </location>
</feature>
<keyword evidence="2" id="KW-0732">Signal</keyword>
<keyword evidence="4" id="KW-1185">Reference proteome</keyword>
<name>A0A193C780_AMYOR</name>
<dbReference type="Proteomes" id="UP000093695">
    <property type="component" value="Chromosome"/>
</dbReference>
<evidence type="ECO:0000313" key="4">
    <source>
        <dbReference type="Proteomes" id="UP000093695"/>
    </source>
</evidence>
<evidence type="ECO:0000313" key="3">
    <source>
        <dbReference type="EMBL" id="ANN20342.1"/>
    </source>
</evidence>
<evidence type="ECO:0000256" key="1">
    <source>
        <dbReference type="SAM" id="MobiDB-lite"/>
    </source>
</evidence>
<gene>
    <name evidence="3" type="ORF">SD37_35325</name>
</gene>
<accession>A0A193C780</accession>
<evidence type="ECO:0000256" key="2">
    <source>
        <dbReference type="SAM" id="SignalP"/>
    </source>
</evidence>
<feature type="compositionally biased region" description="Low complexity" evidence="1">
    <location>
        <begin position="47"/>
        <end position="65"/>
    </location>
</feature>
<dbReference type="GO" id="GO:0043448">
    <property type="term" value="P:alkane catabolic process"/>
    <property type="evidence" value="ECO:0007669"/>
    <property type="project" value="TreeGrafter"/>
</dbReference>
<dbReference type="PANTHER" id="PTHR39335:SF1">
    <property type="entry name" value="BLL4220 PROTEIN"/>
    <property type="match status" value="1"/>
</dbReference>
<dbReference type="Pfam" id="PF03640">
    <property type="entry name" value="Lipoprotein_15"/>
    <property type="match status" value="2"/>
</dbReference>
<sequence length="188" mass="19832">MLAVIAALVVGAAMWWQAVDSGDQAALTAGAPVTEALPSPRVPPSSTPRRTGTSPPPATSEAPPGRQLTAVYMTKMGQAVLDDTGAVLFRFERDNPHKARSACLGDCAAVWIPITTSGTPRVTGIDPALVGTVKRPEGVKQVTLAGWPLYKFANARPGEWTGQGTDHLWFVVKPDGQRNLNCLPAPVQ</sequence>
<dbReference type="PANTHER" id="PTHR39335">
    <property type="entry name" value="BLL4220 PROTEIN"/>
    <property type="match status" value="1"/>
</dbReference>
<dbReference type="KEGG" id="aori:SD37_35325"/>
<feature type="region of interest" description="Disordered" evidence="1">
    <location>
        <begin position="32"/>
        <end position="65"/>
    </location>
</feature>